<dbReference type="EMBL" id="OEJX01000027">
    <property type="protein sequence ID" value="SOR61700.1"/>
    <property type="molecule type" value="Genomic_DNA"/>
</dbReference>
<protein>
    <submittedName>
        <fullName evidence="1">Uncharacterized protein</fullName>
    </submittedName>
</protein>
<gene>
    <name evidence="1" type="ORF">LMANV2_330052</name>
</gene>
<sequence length="39" mass="4699">MIFNEISYLYIILSEVPYRLIQVKKSDELNLIIIEKRSL</sequence>
<evidence type="ECO:0000313" key="2">
    <source>
        <dbReference type="Proteomes" id="UP000234460"/>
    </source>
</evidence>
<dbReference type="Proteomes" id="UP000234460">
    <property type="component" value="Chromosome LMANV2"/>
</dbReference>
<reference evidence="1 2" key="1">
    <citation type="submission" date="2017-11" db="EMBL/GenBank/DDBJ databases">
        <authorList>
            <person name="Lechat P."/>
        </authorList>
    </citation>
    <scope>NUCLEOTIDE SEQUENCE [LARGE SCALE GENOMIC DNA]</scope>
    <source>
        <strain evidence="1">L495</strain>
    </source>
</reference>
<organism evidence="1 2">
    <name type="scientific">Leptospira interrogans serovar Manilae</name>
    <dbReference type="NCBI Taxonomy" id="214675"/>
    <lineage>
        <taxon>Bacteria</taxon>
        <taxon>Pseudomonadati</taxon>
        <taxon>Spirochaetota</taxon>
        <taxon>Spirochaetia</taxon>
        <taxon>Leptospirales</taxon>
        <taxon>Leptospiraceae</taxon>
        <taxon>Leptospira</taxon>
    </lineage>
</organism>
<evidence type="ECO:0000313" key="1">
    <source>
        <dbReference type="EMBL" id="SOR61700.1"/>
    </source>
</evidence>
<name>A0AAQ1NXL9_LEPIR</name>
<accession>A0AAQ1NXL9</accession>
<dbReference type="AlphaFoldDB" id="A0AAQ1NXL9"/>
<comment type="caution">
    <text evidence="1">The sequence shown here is derived from an EMBL/GenBank/DDBJ whole genome shotgun (WGS) entry which is preliminary data.</text>
</comment>
<proteinExistence type="predicted"/>